<comment type="caution">
    <text evidence="2">The sequence shown here is derived from an EMBL/GenBank/DDBJ whole genome shotgun (WGS) entry which is preliminary data.</text>
</comment>
<evidence type="ECO:0000313" key="3">
    <source>
        <dbReference type="Proteomes" id="UP000809789"/>
    </source>
</evidence>
<organism evidence="2 3">
    <name type="scientific">Elsinoe batatas</name>
    <dbReference type="NCBI Taxonomy" id="2601811"/>
    <lineage>
        <taxon>Eukaryota</taxon>
        <taxon>Fungi</taxon>
        <taxon>Dikarya</taxon>
        <taxon>Ascomycota</taxon>
        <taxon>Pezizomycotina</taxon>
        <taxon>Dothideomycetes</taxon>
        <taxon>Dothideomycetidae</taxon>
        <taxon>Myriangiales</taxon>
        <taxon>Elsinoaceae</taxon>
        <taxon>Elsinoe</taxon>
    </lineage>
</organism>
<name>A0A8K0L495_9PEZI</name>
<dbReference type="Proteomes" id="UP000809789">
    <property type="component" value="Unassembled WGS sequence"/>
</dbReference>
<feature type="signal peptide" evidence="1">
    <location>
        <begin position="1"/>
        <end position="19"/>
    </location>
</feature>
<dbReference type="OrthoDB" id="3006326at2759"/>
<sequence length="242" mass="25939">MGAWQFLLPAAAVFSTIFARPLATSEDPIVRLVKGPRAPGDLIDFAAEYGAQASNFLKAQLGSTGVVDLLNAQVDAGDVFWKDLIGKSDPSNPINVYGQAGIVVPAEVINTTGNPQHYLMQRTNGTQATIEQTGAGPLTYTIAGPAERQPFMKELAGFPFQGFASARLRDGSLFAYAQNAFKDNEDGNGLEAELNLYLPSATPEEILEPAIEHLGNEASSWLEFAYEDIVSGAWTYQPLPSA</sequence>
<keyword evidence="1" id="KW-0732">Signal</keyword>
<gene>
    <name evidence="2" type="ORF">KVT40_004924</name>
</gene>
<dbReference type="EMBL" id="JAESVG020000005">
    <property type="protein sequence ID" value="KAG8627441.1"/>
    <property type="molecule type" value="Genomic_DNA"/>
</dbReference>
<reference evidence="2" key="1">
    <citation type="submission" date="2021-07" db="EMBL/GenBank/DDBJ databases">
        <title>Elsinoe batatas strain:CRI-CJ2 Genome sequencing and assembly.</title>
        <authorList>
            <person name="Huang L."/>
        </authorList>
    </citation>
    <scope>NUCLEOTIDE SEQUENCE</scope>
    <source>
        <strain evidence="2">CRI-CJ2</strain>
    </source>
</reference>
<proteinExistence type="predicted"/>
<feature type="chain" id="PRO_5035445961" evidence="1">
    <location>
        <begin position="20"/>
        <end position="242"/>
    </location>
</feature>
<evidence type="ECO:0000313" key="2">
    <source>
        <dbReference type="EMBL" id="KAG8627441.1"/>
    </source>
</evidence>
<evidence type="ECO:0000256" key="1">
    <source>
        <dbReference type="SAM" id="SignalP"/>
    </source>
</evidence>
<dbReference type="AlphaFoldDB" id="A0A8K0L495"/>
<keyword evidence="3" id="KW-1185">Reference proteome</keyword>
<accession>A0A8K0L495</accession>
<protein>
    <submittedName>
        <fullName evidence="2">Uncharacterized protein</fullName>
    </submittedName>
</protein>